<gene>
    <name evidence="7" type="ORF">RchiOBHm_Chr3g0483031</name>
</gene>
<reference evidence="7 8" key="1">
    <citation type="journal article" date="2018" name="Nat. Genet.">
        <title>The Rosa genome provides new insights in the design of modern roses.</title>
        <authorList>
            <person name="Bendahmane M."/>
        </authorList>
    </citation>
    <scope>NUCLEOTIDE SEQUENCE [LARGE SCALE GENOMIC DNA]</scope>
    <source>
        <strain evidence="8">cv. Old Blush</strain>
    </source>
</reference>
<dbReference type="GO" id="GO:0005634">
    <property type="term" value="C:nucleus"/>
    <property type="evidence" value="ECO:0007669"/>
    <property type="project" value="UniProtKB-SubCell"/>
</dbReference>
<dbReference type="PRINTS" id="PR00404">
    <property type="entry name" value="MADSDOMAIN"/>
</dbReference>
<keyword evidence="2" id="KW-0805">Transcription regulation</keyword>
<evidence type="ECO:0000313" key="7">
    <source>
        <dbReference type="EMBL" id="PRQ44784.1"/>
    </source>
</evidence>
<dbReference type="GO" id="GO:0045944">
    <property type="term" value="P:positive regulation of transcription by RNA polymerase II"/>
    <property type="evidence" value="ECO:0007669"/>
    <property type="project" value="InterPro"/>
</dbReference>
<evidence type="ECO:0000256" key="4">
    <source>
        <dbReference type="ARBA" id="ARBA00023163"/>
    </source>
</evidence>
<protein>
    <submittedName>
        <fullName evidence="7">Putative transcription factor MADS-type1 family</fullName>
    </submittedName>
</protein>
<dbReference type="Proteomes" id="UP000238479">
    <property type="component" value="Chromosome 3"/>
</dbReference>
<dbReference type="InterPro" id="IPR002100">
    <property type="entry name" value="TF_MADSbox"/>
</dbReference>
<evidence type="ECO:0000256" key="2">
    <source>
        <dbReference type="ARBA" id="ARBA00023015"/>
    </source>
</evidence>
<keyword evidence="4" id="KW-0804">Transcription</keyword>
<dbReference type="AlphaFoldDB" id="A0A2P6REF6"/>
<dbReference type="SMART" id="SM00432">
    <property type="entry name" value="MADS"/>
    <property type="match status" value="1"/>
</dbReference>
<comment type="subcellular location">
    <subcellularLocation>
        <location evidence="1">Nucleus</location>
    </subcellularLocation>
</comment>
<keyword evidence="5" id="KW-0539">Nucleus</keyword>
<dbReference type="InterPro" id="IPR036879">
    <property type="entry name" value="TF_MADSbox_sf"/>
</dbReference>
<accession>A0A2P6REF6</accession>
<dbReference type="OMA" id="EQSSTRC"/>
<evidence type="ECO:0000259" key="6">
    <source>
        <dbReference type="PROSITE" id="PS50066"/>
    </source>
</evidence>
<dbReference type="SUPFAM" id="SSF55455">
    <property type="entry name" value="SRF-like"/>
    <property type="match status" value="1"/>
</dbReference>
<name>A0A2P6REF6_ROSCH</name>
<evidence type="ECO:0000313" key="8">
    <source>
        <dbReference type="Proteomes" id="UP000238479"/>
    </source>
</evidence>
<keyword evidence="3" id="KW-0238">DNA-binding</keyword>
<feature type="domain" description="MADS-box" evidence="6">
    <location>
        <begin position="15"/>
        <end position="75"/>
    </location>
</feature>
<dbReference type="InterPro" id="IPR050142">
    <property type="entry name" value="MADS-box/MEF2_TF"/>
</dbReference>
<keyword evidence="8" id="KW-1185">Reference proteome</keyword>
<evidence type="ECO:0000256" key="1">
    <source>
        <dbReference type="ARBA" id="ARBA00004123"/>
    </source>
</evidence>
<evidence type="ECO:0000256" key="3">
    <source>
        <dbReference type="ARBA" id="ARBA00023125"/>
    </source>
</evidence>
<proteinExistence type="predicted"/>
<comment type="caution">
    <text evidence="7">The sequence shown here is derived from an EMBL/GenBank/DDBJ whole genome shotgun (WGS) entry which is preliminary data.</text>
</comment>
<dbReference type="PANTHER" id="PTHR48019">
    <property type="entry name" value="SERUM RESPONSE FACTOR HOMOLOG"/>
    <property type="match status" value="1"/>
</dbReference>
<dbReference type="CDD" id="cd00265">
    <property type="entry name" value="MADS_MEF2_like"/>
    <property type="match status" value="1"/>
</dbReference>
<dbReference type="Gene3D" id="3.40.1810.10">
    <property type="entry name" value="Transcription factor, MADS-box"/>
    <property type="match status" value="1"/>
</dbReference>
<dbReference type="Gramene" id="PRQ44784">
    <property type="protein sequence ID" value="PRQ44784"/>
    <property type="gene ID" value="RchiOBHm_Chr3g0483031"/>
</dbReference>
<evidence type="ECO:0000256" key="5">
    <source>
        <dbReference type="ARBA" id="ARBA00023242"/>
    </source>
</evidence>
<dbReference type="EMBL" id="PDCK01000041">
    <property type="protein sequence ID" value="PRQ44784.1"/>
    <property type="molecule type" value="Genomic_DNA"/>
</dbReference>
<dbReference type="STRING" id="74649.A0A2P6REF6"/>
<sequence>MLGNDTERNSQTRKMGRGKIEIKKIENLSSRQVTFSKRRSGLFKKAAELSVLCDAEIAVIIFSQTGKLYEQSSTRCV</sequence>
<organism evidence="7 8">
    <name type="scientific">Rosa chinensis</name>
    <name type="common">China rose</name>
    <dbReference type="NCBI Taxonomy" id="74649"/>
    <lineage>
        <taxon>Eukaryota</taxon>
        <taxon>Viridiplantae</taxon>
        <taxon>Streptophyta</taxon>
        <taxon>Embryophyta</taxon>
        <taxon>Tracheophyta</taxon>
        <taxon>Spermatophyta</taxon>
        <taxon>Magnoliopsida</taxon>
        <taxon>eudicotyledons</taxon>
        <taxon>Gunneridae</taxon>
        <taxon>Pentapetalae</taxon>
        <taxon>rosids</taxon>
        <taxon>fabids</taxon>
        <taxon>Rosales</taxon>
        <taxon>Rosaceae</taxon>
        <taxon>Rosoideae</taxon>
        <taxon>Rosoideae incertae sedis</taxon>
        <taxon>Rosa</taxon>
    </lineage>
</organism>
<dbReference type="PROSITE" id="PS50066">
    <property type="entry name" value="MADS_BOX_2"/>
    <property type="match status" value="1"/>
</dbReference>
<dbReference type="GO" id="GO:0046983">
    <property type="term" value="F:protein dimerization activity"/>
    <property type="evidence" value="ECO:0007669"/>
    <property type="project" value="InterPro"/>
</dbReference>
<dbReference type="InterPro" id="IPR033896">
    <property type="entry name" value="MEF2-like_N"/>
</dbReference>
<dbReference type="GO" id="GO:0000977">
    <property type="term" value="F:RNA polymerase II transcription regulatory region sequence-specific DNA binding"/>
    <property type="evidence" value="ECO:0007669"/>
    <property type="project" value="InterPro"/>
</dbReference>
<dbReference type="Pfam" id="PF00319">
    <property type="entry name" value="SRF-TF"/>
    <property type="match status" value="1"/>
</dbReference>